<dbReference type="AlphaFoldDB" id="A0A8J5HPX8"/>
<reference evidence="7 9" key="1">
    <citation type="submission" date="2020-08" db="EMBL/GenBank/DDBJ databases">
        <title>Plant Genome Project.</title>
        <authorList>
            <person name="Zhang R.-G."/>
        </authorList>
    </citation>
    <scope>NUCLEOTIDE SEQUENCE [LARGE SCALE GENOMIC DNA]</scope>
    <source>
        <tissue evidence="7">Rhizome</tissue>
    </source>
</reference>
<comment type="subcellular location">
    <subcellularLocation>
        <location evidence="1">Nucleus</location>
    </subcellularLocation>
</comment>
<evidence type="ECO:0000313" key="8">
    <source>
        <dbReference type="EMBL" id="WLQ69660.1"/>
    </source>
</evidence>
<dbReference type="Gene3D" id="1.10.10.60">
    <property type="entry name" value="Homeodomain-like"/>
    <property type="match status" value="1"/>
</dbReference>
<evidence type="ECO:0000313" key="7">
    <source>
        <dbReference type="EMBL" id="KAG6521072.1"/>
    </source>
</evidence>
<evidence type="ECO:0000313" key="9">
    <source>
        <dbReference type="Proteomes" id="UP000734854"/>
    </source>
</evidence>
<keyword evidence="4" id="KW-0804">Transcription</keyword>
<dbReference type="GO" id="GO:0000976">
    <property type="term" value="F:transcription cis-regulatory region binding"/>
    <property type="evidence" value="ECO:0007669"/>
    <property type="project" value="TreeGrafter"/>
</dbReference>
<dbReference type="Pfam" id="PF00249">
    <property type="entry name" value="Myb_DNA-binding"/>
    <property type="match status" value="1"/>
</dbReference>
<proteinExistence type="evidence at transcript level"/>
<evidence type="ECO:0000256" key="1">
    <source>
        <dbReference type="ARBA" id="ARBA00004123"/>
    </source>
</evidence>
<evidence type="ECO:0000256" key="2">
    <source>
        <dbReference type="ARBA" id="ARBA00023015"/>
    </source>
</evidence>
<keyword evidence="9" id="KW-1185">Reference proteome</keyword>
<dbReference type="Proteomes" id="UP000734854">
    <property type="component" value="Unassembled WGS sequence"/>
</dbReference>
<dbReference type="PANTHER" id="PTHR47998">
    <property type="entry name" value="TRANSCRIPTION FACTOR MYB51-LIKE ISOFORM X1"/>
    <property type="match status" value="1"/>
</dbReference>
<keyword evidence="3" id="KW-0238">DNA-binding</keyword>
<evidence type="ECO:0000256" key="4">
    <source>
        <dbReference type="ARBA" id="ARBA00023163"/>
    </source>
</evidence>
<dbReference type="GO" id="GO:0006355">
    <property type="term" value="P:regulation of DNA-templated transcription"/>
    <property type="evidence" value="ECO:0007669"/>
    <property type="project" value="TreeGrafter"/>
</dbReference>
<dbReference type="GO" id="GO:0005634">
    <property type="term" value="C:nucleus"/>
    <property type="evidence" value="ECO:0007669"/>
    <property type="project" value="UniProtKB-SubCell"/>
</dbReference>
<dbReference type="GO" id="GO:0030154">
    <property type="term" value="P:cell differentiation"/>
    <property type="evidence" value="ECO:0007669"/>
    <property type="project" value="UniProtKB-ARBA"/>
</dbReference>
<evidence type="ECO:0000256" key="5">
    <source>
        <dbReference type="ARBA" id="ARBA00023242"/>
    </source>
</evidence>
<protein>
    <submittedName>
        <fullName evidence="8">MYB protein</fullName>
    </submittedName>
</protein>
<evidence type="ECO:0000259" key="6">
    <source>
        <dbReference type="SMART" id="SM00717"/>
    </source>
</evidence>
<sequence length="102" mass="11992">MDGRRKKQRKLSNGSEGELLLCPLNHIASSHKVLIREAAAEVSSAEWEFVNMTKQEEDLIFRMYRLVGDRWDLIAGRIPGRKAEEIERFWIMRHREDGFATY</sequence>
<evidence type="ECO:0000256" key="3">
    <source>
        <dbReference type="ARBA" id="ARBA00023125"/>
    </source>
</evidence>
<gene>
    <name evidence="7" type="ORF">ZIOFF_018138</name>
</gene>
<keyword evidence="5" id="KW-0539">Nucleus</keyword>
<accession>A0A8J5HPX8</accession>
<dbReference type="EMBL" id="OQ909752">
    <property type="protein sequence ID" value="WLQ69660.1"/>
    <property type="molecule type" value="mRNA"/>
</dbReference>
<dbReference type="GO" id="GO:0009653">
    <property type="term" value="P:anatomical structure morphogenesis"/>
    <property type="evidence" value="ECO:0007669"/>
    <property type="project" value="UniProtKB-ARBA"/>
</dbReference>
<dbReference type="InterPro" id="IPR001005">
    <property type="entry name" value="SANT/Myb"/>
</dbReference>
<dbReference type="GO" id="GO:0048731">
    <property type="term" value="P:system development"/>
    <property type="evidence" value="ECO:0007669"/>
    <property type="project" value="UniProtKB-ARBA"/>
</dbReference>
<dbReference type="InterPro" id="IPR009057">
    <property type="entry name" value="Homeodomain-like_sf"/>
</dbReference>
<keyword evidence="2" id="KW-0805">Transcription regulation</keyword>
<name>A0A8J5HPX8_ZINOF</name>
<dbReference type="PANTHER" id="PTHR47998:SF88">
    <property type="entry name" value="TRANSCRIPTION FACTOR TRY"/>
    <property type="match status" value="1"/>
</dbReference>
<dbReference type="SUPFAM" id="SSF46689">
    <property type="entry name" value="Homeodomain-like"/>
    <property type="match status" value="1"/>
</dbReference>
<dbReference type="SMART" id="SM00717">
    <property type="entry name" value="SANT"/>
    <property type="match status" value="1"/>
</dbReference>
<dbReference type="CDD" id="cd00167">
    <property type="entry name" value="SANT"/>
    <property type="match status" value="1"/>
</dbReference>
<dbReference type="InterPro" id="IPR015495">
    <property type="entry name" value="Myb_TF_plants"/>
</dbReference>
<feature type="domain" description="Myb-like" evidence="6">
    <location>
        <begin position="48"/>
        <end position="96"/>
    </location>
</feature>
<dbReference type="FunFam" id="1.10.10.60:FF:000160">
    <property type="entry name" value="MYB-like transcription factor"/>
    <property type="match status" value="1"/>
</dbReference>
<organism evidence="7 9">
    <name type="scientific">Zingiber officinale</name>
    <name type="common">Ginger</name>
    <name type="synonym">Amomum zingiber</name>
    <dbReference type="NCBI Taxonomy" id="94328"/>
    <lineage>
        <taxon>Eukaryota</taxon>
        <taxon>Viridiplantae</taxon>
        <taxon>Streptophyta</taxon>
        <taxon>Embryophyta</taxon>
        <taxon>Tracheophyta</taxon>
        <taxon>Spermatophyta</taxon>
        <taxon>Magnoliopsida</taxon>
        <taxon>Liliopsida</taxon>
        <taxon>Zingiberales</taxon>
        <taxon>Zingiberaceae</taxon>
        <taxon>Zingiber</taxon>
    </lineage>
</organism>
<reference evidence="8" key="2">
    <citation type="submission" date="2023-04" db="EMBL/GenBank/DDBJ databases">
        <title>Genome-wide analysis of the MYB gene family in ginger (Zingiber officinale Roscoe).</title>
        <authorList>
            <person name="Xing H.-T."/>
            <person name="Li H.-L."/>
        </authorList>
    </citation>
    <scope>NUCLEOTIDE SEQUENCE</scope>
    <source>
        <strain evidence="8">Maker00070551</strain>
    </source>
</reference>
<dbReference type="EMBL" id="JACMSC010000005">
    <property type="protein sequence ID" value="KAG6521072.1"/>
    <property type="molecule type" value="Genomic_DNA"/>
</dbReference>
<dbReference type="GO" id="GO:0090558">
    <property type="term" value="P:plant epidermis development"/>
    <property type="evidence" value="ECO:0007669"/>
    <property type="project" value="UniProtKB-ARBA"/>
</dbReference>